<evidence type="ECO:0000313" key="1">
    <source>
        <dbReference type="EMBL" id="KGF04358.1"/>
    </source>
</evidence>
<keyword evidence="1" id="KW-0808">Transferase</keyword>
<evidence type="ECO:0000313" key="2">
    <source>
        <dbReference type="Proteomes" id="UP000029579"/>
    </source>
</evidence>
<dbReference type="GO" id="GO:0008168">
    <property type="term" value="F:methyltransferase activity"/>
    <property type="evidence" value="ECO:0007669"/>
    <property type="project" value="UniProtKB-KW"/>
</dbReference>
<reference evidence="1 2" key="1">
    <citation type="submission" date="2014-07" db="EMBL/GenBank/DDBJ databases">
        <authorList>
            <person name="McCorrison J."/>
            <person name="Sanka R."/>
            <person name="Torralba M."/>
            <person name="Gillis M."/>
            <person name="Haft D.H."/>
            <person name="Methe B."/>
            <person name="Sutton G."/>
            <person name="Nelson K.E."/>
        </authorList>
    </citation>
    <scope>NUCLEOTIDE SEQUENCE [LARGE SCALE GENOMIC DNA]</scope>
    <source>
        <strain evidence="1 2">S7-1-13</strain>
    </source>
</reference>
<dbReference type="AlphaFoldDB" id="A0A095X3F9"/>
<sequence>MGKRVTDLVKIIIGSKKEIKVAADLTVGTGKDSEYILENTEVERLYGFDIQKEAEKEAKKLIGDDQRFIFHLDSHANIEKYIKEGLDLAIYNLGYLPGGNKEITTKYESTIKSLEKILDFLNKNGIAIITIYPGHPAGKEESEKIEKYLAGIDQKKYGLIKIAYPTRPNNPPYIIVVEKN</sequence>
<dbReference type="SUPFAM" id="SSF53335">
    <property type="entry name" value="S-adenosyl-L-methionine-dependent methyltransferases"/>
    <property type="match status" value="1"/>
</dbReference>
<dbReference type="GO" id="GO:0032259">
    <property type="term" value="P:methylation"/>
    <property type="evidence" value="ECO:0007669"/>
    <property type="project" value="UniProtKB-KW"/>
</dbReference>
<dbReference type="eggNOG" id="COG0275">
    <property type="taxonomic scope" value="Bacteria"/>
</dbReference>
<dbReference type="Proteomes" id="UP000029579">
    <property type="component" value="Unassembled WGS sequence"/>
</dbReference>
<gene>
    <name evidence="1" type="ORF">HMPREF1630_04040</name>
</gene>
<keyword evidence="1" id="KW-0489">Methyltransferase</keyword>
<dbReference type="InterPro" id="IPR029063">
    <property type="entry name" value="SAM-dependent_MTases_sf"/>
</dbReference>
<name>A0A095X3F9_9FIRM</name>
<dbReference type="PANTHER" id="PTHR35276:SF1">
    <property type="entry name" value="TRNA (MNM(5)S(2)U34)-METHYLTRANSFERASE, CHLOROPLASTIC"/>
    <property type="match status" value="1"/>
</dbReference>
<dbReference type="InterPro" id="IPR010719">
    <property type="entry name" value="MnmM_MeTrfase"/>
</dbReference>
<dbReference type="EMBL" id="JRMW01000031">
    <property type="protein sequence ID" value="KGF04358.1"/>
    <property type="molecule type" value="Genomic_DNA"/>
</dbReference>
<protein>
    <submittedName>
        <fullName evidence="1">rRNA methyltransferase</fullName>
    </submittedName>
</protein>
<dbReference type="RefSeq" id="WP_037327302.1">
    <property type="nucleotide sequence ID" value="NZ_JRMW01000031.1"/>
</dbReference>
<organism evidence="1 2">
    <name type="scientific">Anaerococcus lactolyticus S7-1-13</name>
    <dbReference type="NCBI Taxonomy" id="1284686"/>
    <lineage>
        <taxon>Bacteria</taxon>
        <taxon>Bacillati</taxon>
        <taxon>Bacillota</taxon>
        <taxon>Tissierellia</taxon>
        <taxon>Tissierellales</taxon>
        <taxon>Peptoniphilaceae</taxon>
        <taxon>Anaerococcus</taxon>
    </lineage>
</organism>
<proteinExistence type="predicted"/>
<accession>A0A095X3F9</accession>
<comment type="caution">
    <text evidence="1">The sequence shown here is derived from an EMBL/GenBank/DDBJ whole genome shotgun (WGS) entry which is preliminary data.</text>
</comment>
<dbReference type="Pfam" id="PF06962">
    <property type="entry name" value="rRNA_methylase"/>
    <property type="match status" value="1"/>
</dbReference>
<dbReference type="PANTHER" id="PTHR35276">
    <property type="entry name" value="S-ADENOSYL-L-METHIONINE-DEPENDENT METHYLTRANSFERASES SUPERFAMILY PROTEIN"/>
    <property type="match status" value="1"/>
</dbReference>
<dbReference type="OrthoDB" id="9792989at2"/>
<dbReference type="Gene3D" id="3.40.50.150">
    <property type="entry name" value="Vaccinia Virus protein VP39"/>
    <property type="match status" value="1"/>
</dbReference>